<name>T1KMR1_TETUR</name>
<accession>T1KMR1</accession>
<proteinExistence type="predicted"/>
<evidence type="ECO:0000256" key="3">
    <source>
        <dbReference type="ARBA" id="ARBA00022989"/>
    </source>
</evidence>
<dbReference type="PANTHER" id="PTHR43220:SF21">
    <property type="entry name" value="TRANSMEMBRANE PROTEIN 41A"/>
    <property type="match status" value="1"/>
</dbReference>
<evidence type="ECO:0000256" key="2">
    <source>
        <dbReference type="ARBA" id="ARBA00022692"/>
    </source>
</evidence>
<keyword evidence="2 5" id="KW-0812">Transmembrane</keyword>
<dbReference type="eggNOG" id="KOG3140">
    <property type="taxonomic scope" value="Eukaryota"/>
</dbReference>
<keyword evidence="7" id="KW-1185">Reference proteome</keyword>
<feature type="transmembrane region" description="Helical" evidence="5">
    <location>
        <begin position="7"/>
        <end position="27"/>
    </location>
</feature>
<dbReference type="PANTHER" id="PTHR43220">
    <property type="match status" value="1"/>
</dbReference>
<dbReference type="EnsemblMetazoa" id="tetur15g02550.1">
    <property type="protein sequence ID" value="tetur15g02550.1"/>
    <property type="gene ID" value="tetur15g02550"/>
</dbReference>
<organism evidence="6 7">
    <name type="scientific">Tetranychus urticae</name>
    <name type="common">Two-spotted spider mite</name>
    <dbReference type="NCBI Taxonomy" id="32264"/>
    <lineage>
        <taxon>Eukaryota</taxon>
        <taxon>Metazoa</taxon>
        <taxon>Ecdysozoa</taxon>
        <taxon>Arthropoda</taxon>
        <taxon>Chelicerata</taxon>
        <taxon>Arachnida</taxon>
        <taxon>Acari</taxon>
        <taxon>Acariformes</taxon>
        <taxon>Trombidiformes</taxon>
        <taxon>Prostigmata</taxon>
        <taxon>Eleutherengona</taxon>
        <taxon>Raphignathae</taxon>
        <taxon>Tetranychoidea</taxon>
        <taxon>Tetranychidae</taxon>
        <taxon>Tetranychus</taxon>
    </lineage>
</organism>
<sequence length="88" mass="9790">MNSFYALNVLSLIVFLFFHPFSGLMPYNFICVQTGCLLSTLKSMDDVFTWSTLLTLMGIAFVALIPGLLSRKLSKSKSRETLNSTISS</sequence>
<keyword evidence="4 5" id="KW-0472">Membrane</keyword>
<dbReference type="GO" id="GO:0016020">
    <property type="term" value="C:membrane"/>
    <property type="evidence" value="ECO:0007669"/>
    <property type="project" value="UniProtKB-SubCell"/>
</dbReference>
<dbReference type="AlphaFoldDB" id="T1KMR1"/>
<dbReference type="STRING" id="32264.T1KMR1"/>
<evidence type="ECO:0000313" key="7">
    <source>
        <dbReference type="Proteomes" id="UP000015104"/>
    </source>
</evidence>
<feature type="transmembrane region" description="Helical" evidence="5">
    <location>
        <begin position="47"/>
        <end position="69"/>
    </location>
</feature>
<evidence type="ECO:0000256" key="4">
    <source>
        <dbReference type="ARBA" id="ARBA00023136"/>
    </source>
</evidence>
<dbReference type="InterPro" id="IPR045014">
    <property type="entry name" value="TM41A/B"/>
</dbReference>
<dbReference type="EMBL" id="CAEY01000249">
    <property type="status" value="NOT_ANNOTATED_CDS"/>
    <property type="molecule type" value="Genomic_DNA"/>
</dbReference>
<evidence type="ECO:0000256" key="5">
    <source>
        <dbReference type="SAM" id="Phobius"/>
    </source>
</evidence>
<keyword evidence="3 5" id="KW-1133">Transmembrane helix</keyword>
<evidence type="ECO:0000313" key="6">
    <source>
        <dbReference type="EnsemblMetazoa" id="tetur15g02550.1"/>
    </source>
</evidence>
<comment type="subcellular location">
    <subcellularLocation>
        <location evidence="1">Membrane</location>
        <topology evidence="1">Multi-pass membrane protein</topology>
    </subcellularLocation>
</comment>
<reference evidence="6" key="2">
    <citation type="submission" date="2015-06" db="UniProtKB">
        <authorList>
            <consortium name="EnsemblMetazoa"/>
        </authorList>
    </citation>
    <scope>IDENTIFICATION</scope>
</reference>
<protein>
    <submittedName>
        <fullName evidence="6">Uncharacterized protein</fullName>
    </submittedName>
</protein>
<reference evidence="7" key="1">
    <citation type="submission" date="2011-08" db="EMBL/GenBank/DDBJ databases">
        <authorList>
            <person name="Rombauts S."/>
        </authorList>
    </citation>
    <scope>NUCLEOTIDE SEQUENCE</scope>
    <source>
        <strain evidence="7">London</strain>
    </source>
</reference>
<evidence type="ECO:0000256" key="1">
    <source>
        <dbReference type="ARBA" id="ARBA00004141"/>
    </source>
</evidence>
<dbReference type="Proteomes" id="UP000015104">
    <property type="component" value="Unassembled WGS sequence"/>
</dbReference>
<dbReference type="HOGENOM" id="CLU_2471960_0_0_1"/>